<dbReference type="EMBL" id="WVTI01000001">
    <property type="protein sequence ID" value="MXS24879.1"/>
    <property type="molecule type" value="Genomic_DNA"/>
</dbReference>
<comment type="caution">
    <text evidence="2">The sequence shown here is derived from an EMBL/GenBank/DDBJ whole genome shotgun (WGS) entry which is preliminary data.</text>
</comment>
<name>A0A4V0CFJ8_ENTGA</name>
<proteinExistence type="predicted"/>
<dbReference type="AlphaFoldDB" id="A0A4V0CFJ8"/>
<evidence type="ECO:0000313" key="3">
    <source>
        <dbReference type="Proteomes" id="UP000439965"/>
    </source>
</evidence>
<dbReference type="GeneID" id="93223656"/>
<organism evidence="2 3">
    <name type="scientific">Enterococcus gallinarum</name>
    <dbReference type="NCBI Taxonomy" id="1353"/>
    <lineage>
        <taxon>Bacteria</taxon>
        <taxon>Bacillati</taxon>
        <taxon>Bacillota</taxon>
        <taxon>Bacilli</taxon>
        <taxon>Lactobacillales</taxon>
        <taxon>Enterococcaceae</taxon>
        <taxon>Enterococcus</taxon>
    </lineage>
</organism>
<evidence type="ECO:0000313" key="1">
    <source>
        <dbReference type="EMBL" id="MBA0973088.1"/>
    </source>
</evidence>
<dbReference type="EMBL" id="JABXJK010000060">
    <property type="protein sequence ID" value="MBA0973088.1"/>
    <property type="molecule type" value="Genomic_DNA"/>
</dbReference>
<accession>A0A4V0CFJ8</accession>
<gene>
    <name evidence="2" type="ORF">GTI89_02070</name>
    <name evidence="1" type="ORF">HWH42_10995</name>
</gene>
<evidence type="ECO:0000313" key="4">
    <source>
        <dbReference type="Proteomes" id="UP000571857"/>
    </source>
</evidence>
<sequence length="89" mass="10548">MDSTRLDQLPTAVKRALHPDFVFLIFPDYVQHFPARQWDQSDYQQMLAEKAKMPLSFFLWENCLVAYGKNDSFILMPKYQQIDALSTMR</sequence>
<reference evidence="2 3" key="1">
    <citation type="submission" date="2019-04" db="EMBL/GenBank/DDBJ databases">
        <title>Step-wise assembly of the neonatal virome modulated by breast feeding.</title>
        <authorList>
            <person name="Liang G."/>
            <person name="Bushman F."/>
        </authorList>
    </citation>
    <scope>NUCLEOTIDE SEQUENCE [LARGE SCALE GENOMIC DNA]</scope>
    <source>
        <strain evidence="2 3">E3404</strain>
    </source>
</reference>
<dbReference type="RefSeq" id="WP_005472161.1">
    <property type="nucleotide sequence ID" value="NZ_BSYC01000002.1"/>
</dbReference>
<dbReference type="Proteomes" id="UP000439965">
    <property type="component" value="Unassembled WGS sequence"/>
</dbReference>
<evidence type="ECO:0000313" key="2">
    <source>
        <dbReference type="EMBL" id="MXS24879.1"/>
    </source>
</evidence>
<protein>
    <submittedName>
        <fullName evidence="2">Uncharacterized protein</fullName>
    </submittedName>
</protein>
<reference evidence="1 4" key="2">
    <citation type="submission" date="2020-06" db="EMBL/GenBank/DDBJ databases">
        <title>Crossreactivity between MHC class I-restricted antigens from cancer cells and an enterococcal bacteriophage.</title>
        <authorList>
            <person name="Fluckiger A."/>
            <person name="Daillere R."/>
            <person name="Sassi M."/>
            <person name="Cattoir V."/>
            <person name="Kroemer G."/>
            <person name="Zitvogel L."/>
        </authorList>
    </citation>
    <scope>NUCLEOTIDE SEQUENCE [LARGE SCALE GENOMIC DNA]</scope>
    <source>
        <strain evidence="1 4">EG4</strain>
    </source>
</reference>
<dbReference type="Proteomes" id="UP000571857">
    <property type="component" value="Unassembled WGS sequence"/>
</dbReference>